<comment type="caution">
    <text evidence="3">The sequence shown here is derived from an EMBL/GenBank/DDBJ whole genome shotgun (WGS) entry which is preliminary data.</text>
</comment>
<feature type="transmembrane region" description="Helical" evidence="2">
    <location>
        <begin position="391"/>
        <end position="412"/>
    </location>
</feature>
<evidence type="ECO:0000313" key="3">
    <source>
        <dbReference type="EMBL" id="CAK0782838.1"/>
    </source>
</evidence>
<gene>
    <name evidence="3" type="ORF">CVIRNUC_006033</name>
</gene>
<name>A0AAV1I663_9CHLO</name>
<dbReference type="PRINTS" id="PR01217">
    <property type="entry name" value="PRICHEXTENSN"/>
</dbReference>
<keyword evidence="2" id="KW-0472">Membrane</keyword>
<proteinExistence type="predicted"/>
<protein>
    <submittedName>
        <fullName evidence="3">Uncharacterized protein</fullName>
    </submittedName>
</protein>
<dbReference type="EMBL" id="CAUYUE010000007">
    <property type="protein sequence ID" value="CAK0782838.1"/>
    <property type="molecule type" value="Genomic_DNA"/>
</dbReference>
<dbReference type="AlphaFoldDB" id="A0AAV1I663"/>
<reference evidence="3 4" key="1">
    <citation type="submission" date="2023-10" db="EMBL/GenBank/DDBJ databases">
        <authorList>
            <person name="Maclean D."/>
            <person name="Macfadyen A."/>
        </authorList>
    </citation>
    <scope>NUCLEOTIDE SEQUENCE [LARGE SCALE GENOMIC DNA]</scope>
</reference>
<sequence>MIRGAPSLLGAPGVLHARPFSCGPGRSTRAVVSIRCQKYHKDPLPERRWEALFAAALIATSVGLAAPGVWMPTARAEESVVERRRADASRRKELLSKARSDALKKGGLAASSPEAPEAGPAPETAQAPPVNAAVKEADEAVEAGNQSRSAMASSMLERLKKASADYEKESGAGPEKPKEKPNPELPSWLKERLQKPQAQEEQEKQGPEAVQEKSSSGGGFSLPGFPAKTQEQKPTEMPAQPLKTQSLAPPPAAAFPDKQPEKPSPPPAKVGPTPAEPLKSFSPPPPSPEAPGPAPVPALAPKAVQPPRAEPVPKSAPAAASQEQGTGFESFFKGALDSPPKPPPQEAPKPKAAPQTIIKAPLLRRDEPKPAAKQAATVAMKSKPGKRKGPLPLWLAEIIVILGIGGVLFATAKWSNELEKLWAKAADQIEALYNKIDKRQAS</sequence>
<feature type="compositionally biased region" description="Pro residues" evidence="1">
    <location>
        <begin position="282"/>
        <end position="298"/>
    </location>
</feature>
<evidence type="ECO:0000313" key="4">
    <source>
        <dbReference type="Proteomes" id="UP001314263"/>
    </source>
</evidence>
<evidence type="ECO:0000256" key="1">
    <source>
        <dbReference type="SAM" id="MobiDB-lite"/>
    </source>
</evidence>
<feature type="compositionally biased region" description="Low complexity" evidence="1">
    <location>
        <begin position="109"/>
        <end position="134"/>
    </location>
</feature>
<organism evidence="3 4">
    <name type="scientific">Coccomyxa viridis</name>
    <dbReference type="NCBI Taxonomy" id="1274662"/>
    <lineage>
        <taxon>Eukaryota</taxon>
        <taxon>Viridiplantae</taxon>
        <taxon>Chlorophyta</taxon>
        <taxon>core chlorophytes</taxon>
        <taxon>Trebouxiophyceae</taxon>
        <taxon>Trebouxiophyceae incertae sedis</taxon>
        <taxon>Coccomyxaceae</taxon>
        <taxon>Coccomyxa</taxon>
    </lineage>
</organism>
<dbReference type="Proteomes" id="UP001314263">
    <property type="component" value="Unassembled WGS sequence"/>
</dbReference>
<keyword evidence="2" id="KW-0812">Transmembrane</keyword>
<keyword evidence="4" id="KW-1185">Reference proteome</keyword>
<feature type="compositionally biased region" description="Basic and acidic residues" evidence="1">
    <location>
        <begin position="157"/>
        <end position="182"/>
    </location>
</feature>
<keyword evidence="2" id="KW-1133">Transmembrane helix</keyword>
<evidence type="ECO:0000256" key="2">
    <source>
        <dbReference type="SAM" id="Phobius"/>
    </source>
</evidence>
<feature type="region of interest" description="Disordered" evidence="1">
    <location>
        <begin position="97"/>
        <end position="386"/>
    </location>
</feature>
<feature type="compositionally biased region" description="Low complexity" evidence="1">
    <location>
        <begin position="270"/>
        <end position="281"/>
    </location>
</feature>
<accession>A0AAV1I663</accession>